<evidence type="ECO:0000256" key="1">
    <source>
        <dbReference type="SAM" id="SignalP"/>
    </source>
</evidence>
<keyword evidence="1" id="KW-0732">Signal</keyword>
<dbReference type="EMBL" id="CAICTM010001665">
    <property type="protein sequence ID" value="CAB9525369.1"/>
    <property type="molecule type" value="Genomic_DNA"/>
</dbReference>
<keyword evidence="3" id="KW-1185">Reference proteome</keyword>
<feature type="signal peptide" evidence="1">
    <location>
        <begin position="1"/>
        <end position="21"/>
    </location>
</feature>
<proteinExistence type="predicted"/>
<protein>
    <submittedName>
        <fullName evidence="2">Uncharacterized protein</fullName>
    </submittedName>
</protein>
<feature type="chain" id="PRO_5040335170" evidence="1">
    <location>
        <begin position="22"/>
        <end position="322"/>
    </location>
</feature>
<reference evidence="2" key="1">
    <citation type="submission" date="2020-06" db="EMBL/GenBank/DDBJ databases">
        <authorList>
            <consortium name="Plant Systems Biology data submission"/>
        </authorList>
    </citation>
    <scope>NUCLEOTIDE SEQUENCE</scope>
    <source>
        <strain evidence="2">D6</strain>
    </source>
</reference>
<evidence type="ECO:0000313" key="2">
    <source>
        <dbReference type="EMBL" id="CAB9525369.1"/>
    </source>
</evidence>
<evidence type="ECO:0000313" key="3">
    <source>
        <dbReference type="Proteomes" id="UP001153069"/>
    </source>
</evidence>
<dbReference type="Proteomes" id="UP001153069">
    <property type="component" value="Unassembled WGS sequence"/>
</dbReference>
<name>A0A9N8ESQ8_9STRA</name>
<accession>A0A9N8ESQ8</accession>
<sequence length="322" mass="33910">MSLQKSIILALLSLSANRSNAAIYTPDTSPQALSNMSEEVLMISVNSVSNMVGQQAGCITDVQVTATVVGVNKTTLGFETGNTVIFNSNYKNEGSSLCDGFVGPKAPPRLFDGWVGYAYLNDGSATTTSGILGLAAQGFSLQEEIYFGPGPVILPQVSTSSENQGSATKPPRTLVEAPVSESSMYNSCDENLLISVKSLVEVEGQSPGCLVYYHVTAEVAEAMKTTLGFKAGDAVKFTSFFYKQTQACQGIAGPSSYPLKLGWCGKVYLNDNGATSMDGALQLTAHGQSFEAADADQCATVTTVPPTRKLRGALKVQMSEEA</sequence>
<gene>
    <name evidence="2" type="ORF">SEMRO_1667_G289790.1</name>
</gene>
<comment type="caution">
    <text evidence="2">The sequence shown here is derived from an EMBL/GenBank/DDBJ whole genome shotgun (WGS) entry which is preliminary data.</text>
</comment>
<dbReference type="AlphaFoldDB" id="A0A9N8ESQ8"/>
<organism evidence="2 3">
    <name type="scientific">Seminavis robusta</name>
    <dbReference type="NCBI Taxonomy" id="568900"/>
    <lineage>
        <taxon>Eukaryota</taxon>
        <taxon>Sar</taxon>
        <taxon>Stramenopiles</taxon>
        <taxon>Ochrophyta</taxon>
        <taxon>Bacillariophyta</taxon>
        <taxon>Bacillariophyceae</taxon>
        <taxon>Bacillariophycidae</taxon>
        <taxon>Naviculales</taxon>
        <taxon>Naviculaceae</taxon>
        <taxon>Seminavis</taxon>
    </lineage>
</organism>